<evidence type="ECO:0000259" key="1">
    <source>
        <dbReference type="Pfam" id="PF00881"/>
    </source>
</evidence>
<feature type="domain" description="Nitroreductase" evidence="1">
    <location>
        <begin position="12"/>
        <end position="187"/>
    </location>
</feature>
<evidence type="ECO:0000313" key="2">
    <source>
        <dbReference type="EMBL" id="CAB4558035.1"/>
    </source>
</evidence>
<reference evidence="2" key="1">
    <citation type="submission" date="2020-05" db="EMBL/GenBank/DDBJ databases">
        <authorList>
            <person name="Chiriac C."/>
            <person name="Salcher M."/>
            <person name="Ghai R."/>
            <person name="Kavagutti S V."/>
        </authorList>
    </citation>
    <scope>NUCLEOTIDE SEQUENCE</scope>
</reference>
<dbReference type="Gene3D" id="3.40.109.10">
    <property type="entry name" value="NADH Oxidase"/>
    <property type="match status" value="1"/>
</dbReference>
<organism evidence="2">
    <name type="scientific">freshwater metagenome</name>
    <dbReference type="NCBI Taxonomy" id="449393"/>
    <lineage>
        <taxon>unclassified sequences</taxon>
        <taxon>metagenomes</taxon>
        <taxon>ecological metagenomes</taxon>
    </lineage>
</organism>
<sequence>MELLDALRSTGAVRAFTDEPVSDAALHAVLDTARFAPSGGNRQPWKVAVVRDLDARREMAALMREVWEEYVGANATGVTAFAFGRSIDAPPIAAPNPLLDAIDTVPVVLAIAADLDSIAMMDGNLDRPPVTGGASIYPFCWSILLAAREHGLGGVLTTFLSRREPTIADRLALPHHHALVATIFLGHPVHQNTKLKRHAVGDFTTIDRFDGSPFHA</sequence>
<name>A0A6J6D3X7_9ZZZZ</name>
<dbReference type="SUPFAM" id="SSF55469">
    <property type="entry name" value="FMN-dependent nitroreductase-like"/>
    <property type="match status" value="1"/>
</dbReference>
<dbReference type="InterPro" id="IPR050627">
    <property type="entry name" value="Nitroreductase/BluB"/>
</dbReference>
<proteinExistence type="predicted"/>
<dbReference type="AlphaFoldDB" id="A0A6J6D3X7"/>
<dbReference type="PANTHER" id="PTHR23026">
    <property type="entry name" value="NADPH NITROREDUCTASE"/>
    <property type="match status" value="1"/>
</dbReference>
<protein>
    <submittedName>
        <fullName evidence="2">Unannotated protein</fullName>
    </submittedName>
</protein>
<dbReference type="Pfam" id="PF00881">
    <property type="entry name" value="Nitroreductase"/>
    <property type="match status" value="1"/>
</dbReference>
<dbReference type="InterPro" id="IPR029479">
    <property type="entry name" value="Nitroreductase"/>
</dbReference>
<dbReference type="InterPro" id="IPR000415">
    <property type="entry name" value="Nitroreductase-like"/>
</dbReference>
<dbReference type="GO" id="GO:0016491">
    <property type="term" value="F:oxidoreductase activity"/>
    <property type="evidence" value="ECO:0007669"/>
    <property type="project" value="InterPro"/>
</dbReference>
<gene>
    <name evidence="2" type="ORF">UFOPK1493_01553</name>
</gene>
<dbReference type="EMBL" id="CAEZSR010000048">
    <property type="protein sequence ID" value="CAB4558035.1"/>
    <property type="molecule type" value="Genomic_DNA"/>
</dbReference>
<accession>A0A6J6D3X7</accession>
<dbReference type="PANTHER" id="PTHR23026:SF123">
    <property type="entry name" value="NAD(P)H NITROREDUCTASE RV3131-RELATED"/>
    <property type="match status" value="1"/>
</dbReference>